<organism evidence="2 3">
    <name type="scientific">Blyttiomyces helicus</name>
    <dbReference type="NCBI Taxonomy" id="388810"/>
    <lineage>
        <taxon>Eukaryota</taxon>
        <taxon>Fungi</taxon>
        <taxon>Fungi incertae sedis</taxon>
        <taxon>Chytridiomycota</taxon>
        <taxon>Chytridiomycota incertae sedis</taxon>
        <taxon>Chytridiomycetes</taxon>
        <taxon>Chytridiomycetes incertae sedis</taxon>
        <taxon>Blyttiomyces</taxon>
    </lineage>
</organism>
<feature type="region of interest" description="Disordered" evidence="1">
    <location>
        <begin position="35"/>
        <end position="113"/>
    </location>
</feature>
<dbReference type="AlphaFoldDB" id="A0A4P9WAW5"/>
<evidence type="ECO:0000313" key="2">
    <source>
        <dbReference type="EMBL" id="RKO89362.1"/>
    </source>
</evidence>
<sequence length="159" mass="17099">MGRDLGDARRRRSLLLALSGIQSKRRARLPEFISIASREGRREAMNATPFDKSSAAGSHPLQPSDLLSIPPDGCSYVQRLNSSHSPLSDRFSTSTFPSNPSYRPRTHSTSEISPSSLAVSMSQATQLTDITFPVGQLQLPDICSAVSSLLAAPDSASEL</sequence>
<dbReference type="EMBL" id="KZ996138">
    <property type="protein sequence ID" value="RKO89362.1"/>
    <property type="molecule type" value="Genomic_DNA"/>
</dbReference>
<evidence type="ECO:0000313" key="3">
    <source>
        <dbReference type="Proteomes" id="UP000269721"/>
    </source>
</evidence>
<accession>A0A4P9WAW5</accession>
<keyword evidence="3" id="KW-1185">Reference proteome</keyword>
<feature type="compositionally biased region" description="Polar residues" evidence="1">
    <location>
        <begin position="78"/>
        <end position="113"/>
    </location>
</feature>
<evidence type="ECO:0000256" key="1">
    <source>
        <dbReference type="SAM" id="MobiDB-lite"/>
    </source>
</evidence>
<name>A0A4P9WAW5_9FUNG</name>
<gene>
    <name evidence="2" type="ORF">BDK51DRAFT_48473</name>
</gene>
<dbReference type="Proteomes" id="UP000269721">
    <property type="component" value="Unassembled WGS sequence"/>
</dbReference>
<proteinExistence type="predicted"/>
<reference evidence="3" key="1">
    <citation type="journal article" date="2018" name="Nat. Microbiol.">
        <title>Leveraging single-cell genomics to expand the fungal tree of life.</title>
        <authorList>
            <person name="Ahrendt S.R."/>
            <person name="Quandt C.A."/>
            <person name="Ciobanu D."/>
            <person name="Clum A."/>
            <person name="Salamov A."/>
            <person name="Andreopoulos B."/>
            <person name="Cheng J.F."/>
            <person name="Woyke T."/>
            <person name="Pelin A."/>
            <person name="Henrissat B."/>
            <person name="Reynolds N.K."/>
            <person name="Benny G.L."/>
            <person name="Smith M.E."/>
            <person name="James T.Y."/>
            <person name="Grigoriev I.V."/>
        </authorList>
    </citation>
    <scope>NUCLEOTIDE SEQUENCE [LARGE SCALE GENOMIC DNA]</scope>
</reference>
<protein>
    <submittedName>
        <fullName evidence="2">Uncharacterized protein</fullName>
    </submittedName>
</protein>